<sequence length="137" mass="16362">MLKNADIYKHPRPSRTETLQFIANNMSQLEHLEVCIYNTRISHLELLYPLKHDNLEFATEMGLTAENVMQYLRVFTHLETFYCKIRYLNTTHHFFCKESADVLLKIDSNENFEGKARLKRVFRFQLEYYLGHIDNGI</sequence>
<dbReference type="WBParaSite" id="jg9759.1">
    <property type="protein sequence ID" value="jg9759.1"/>
    <property type="gene ID" value="jg9759"/>
</dbReference>
<proteinExistence type="predicted"/>
<accession>A0A915ERS9</accession>
<name>A0A915ERS9_9BILA</name>
<reference evidence="2" key="1">
    <citation type="submission" date="2022-11" db="UniProtKB">
        <authorList>
            <consortium name="WormBaseParasite"/>
        </authorList>
    </citation>
    <scope>IDENTIFICATION</scope>
</reference>
<keyword evidence="1" id="KW-1185">Reference proteome</keyword>
<dbReference type="AlphaFoldDB" id="A0A915ERS9"/>
<organism evidence="1 2">
    <name type="scientific">Ditylenchus dipsaci</name>
    <dbReference type="NCBI Taxonomy" id="166011"/>
    <lineage>
        <taxon>Eukaryota</taxon>
        <taxon>Metazoa</taxon>
        <taxon>Ecdysozoa</taxon>
        <taxon>Nematoda</taxon>
        <taxon>Chromadorea</taxon>
        <taxon>Rhabditida</taxon>
        <taxon>Tylenchina</taxon>
        <taxon>Tylenchomorpha</taxon>
        <taxon>Sphaerularioidea</taxon>
        <taxon>Anguinidae</taxon>
        <taxon>Anguininae</taxon>
        <taxon>Ditylenchus</taxon>
    </lineage>
</organism>
<protein>
    <submittedName>
        <fullName evidence="2">Uncharacterized protein</fullName>
    </submittedName>
</protein>
<dbReference type="Proteomes" id="UP000887574">
    <property type="component" value="Unplaced"/>
</dbReference>
<evidence type="ECO:0000313" key="1">
    <source>
        <dbReference type="Proteomes" id="UP000887574"/>
    </source>
</evidence>
<evidence type="ECO:0000313" key="2">
    <source>
        <dbReference type="WBParaSite" id="jg9759.1"/>
    </source>
</evidence>